<reference evidence="1 2" key="1">
    <citation type="submission" date="2020-10" db="EMBL/GenBank/DDBJ databases">
        <title>The Coptis chinensis genome and diversification of protoberbering-type alkaloids.</title>
        <authorList>
            <person name="Wang B."/>
            <person name="Shu S."/>
            <person name="Song C."/>
            <person name="Liu Y."/>
        </authorList>
    </citation>
    <scope>NUCLEOTIDE SEQUENCE [LARGE SCALE GENOMIC DNA]</scope>
    <source>
        <strain evidence="1">HL-2020</strain>
        <tissue evidence="1">Leaf</tissue>
    </source>
</reference>
<dbReference type="PANTHER" id="PTHR33156">
    <property type="entry name" value="OS02G0230000 PROTEIN"/>
    <property type="match status" value="1"/>
</dbReference>
<comment type="caution">
    <text evidence="1">The sequence shown here is derived from an EMBL/GenBank/DDBJ whole genome shotgun (WGS) entry which is preliminary data.</text>
</comment>
<organism evidence="1 2">
    <name type="scientific">Coptis chinensis</name>
    <dbReference type="NCBI Taxonomy" id="261450"/>
    <lineage>
        <taxon>Eukaryota</taxon>
        <taxon>Viridiplantae</taxon>
        <taxon>Streptophyta</taxon>
        <taxon>Embryophyta</taxon>
        <taxon>Tracheophyta</taxon>
        <taxon>Spermatophyta</taxon>
        <taxon>Magnoliopsida</taxon>
        <taxon>Ranunculales</taxon>
        <taxon>Ranunculaceae</taxon>
        <taxon>Coptidoideae</taxon>
        <taxon>Coptis</taxon>
    </lineage>
</organism>
<dbReference type="OrthoDB" id="736963at2759"/>
<evidence type="ECO:0000313" key="2">
    <source>
        <dbReference type="Proteomes" id="UP000631114"/>
    </source>
</evidence>
<dbReference type="AlphaFoldDB" id="A0A835LF43"/>
<protein>
    <submittedName>
        <fullName evidence="1">Uncharacterized protein</fullName>
    </submittedName>
</protein>
<keyword evidence="2" id="KW-1185">Reference proteome</keyword>
<dbReference type="EMBL" id="JADFTS010000009">
    <property type="protein sequence ID" value="KAF9590137.1"/>
    <property type="molecule type" value="Genomic_DNA"/>
</dbReference>
<dbReference type="Proteomes" id="UP000631114">
    <property type="component" value="Unassembled WGS sequence"/>
</dbReference>
<sequence length="263" mass="29046">MSNSVFAGRVGSINLFSAGDEISYPKTTCWLKDGGVQWIRRRDLKLLLESSGLRFSEEWGTGGNELCCGINNATASTMLSADFHAFHLSCSLQFASRSFDYLLDIGSGMDSKAQRNYSSCPKAVLPSSKQPSQTFTKTLQSKNQIPIYSPIMATSCTRSFLSSTSFRTAASRLLSSQPKPARSSFRLPKQTPLTNCIFRAPVEMSCAVESLMPFHTATASALLTSMLSIISRPCYSLLPEGNLFFYSLYSSCYRMIRQLIECL</sequence>
<dbReference type="InterPro" id="IPR043459">
    <property type="entry name" value="NFD6/NOXY2-like"/>
</dbReference>
<name>A0A835LF43_9MAGN</name>
<dbReference type="GO" id="GO:0005739">
    <property type="term" value="C:mitochondrion"/>
    <property type="evidence" value="ECO:0007669"/>
    <property type="project" value="TreeGrafter"/>
</dbReference>
<gene>
    <name evidence="1" type="ORF">IFM89_031741</name>
</gene>
<accession>A0A835LF43</accession>
<proteinExistence type="predicted"/>
<dbReference type="PANTHER" id="PTHR33156:SF59">
    <property type="entry name" value="PROTEIN NUCLEAR FUSION DEFECTIVE 6, CHLOROPLASTIC_MITOCHONDRIAL-LIKE"/>
    <property type="match status" value="1"/>
</dbReference>
<evidence type="ECO:0000313" key="1">
    <source>
        <dbReference type="EMBL" id="KAF9590137.1"/>
    </source>
</evidence>